<dbReference type="InterPro" id="IPR002539">
    <property type="entry name" value="MaoC-like_dom"/>
</dbReference>
<dbReference type="AlphaFoldDB" id="A0A518E1N6"/>
<dbReference type="EMBL" id="CP036433">
    <property type="protein sequence ID" value="QDU97982.1"/>
    <property type="molecule type" value="Genomic_DNA"/>
</dbReference>
<dbReference type="OrthoDB" id="9801625at2"/>
<name>A0A518E1N6_9BACT</name>
<organism evidence="2 3">
    <name type="scientific">Lignipirellula cremea</name>
    <dbReference type="NCBI Taxonomy" id="2528010"/>
    <lineage>
        <taxon>Bacteria</taxon>
        <taxon>Pseudomonadati</taxon>
        <taxon>Planctomycetota</taxon>
        <taxon>Planctomycetia</taxon>
        <taxon>Pirellulales</taxon>
        <taxon>Pirellulaceae</taxon>
        <taxon>Lignipirellula</taxon>
    </lineage>
</organism>
<evidence type="ECO:0000259" key="1">
    <source>
        <dbReference type="Pfam" id="PF01575"/>
    </source>
</evidence>
<dbReference type="SUPFAM" id="SSF54637">
    <property type="entry name" value="Thioesterase/thiol ester dehydrase-isomerase"/>
    <property type="match status" value="1"/>
</dbReference>
<dbReference type="PANTHER" id="PTHR43664">
    <property type="entry name" value="MONOAMINE OXIDASE-RELATED"/>
    <property type="match status" value="1"/>
</dbReference>
<evidence type="ECO:0000313" key="2">
    <source>
        <dbReference type="EMBL" id="QDU97982.1"/>
    </source>
</evidence>
<dbReference type="PANTHER" id="PTHR43664:SF1">
    <property type="entry name" value="BETA-METHYLMALYL-COA DEHYDRATASE"/>
    <property type="match status" value="1"/>
</dbReference>
<protein>
    <submittedName>
        <fullName evidence="2">Bifunctional protein PaaZ</fullName>
    </submittedName>
</protein>
<dbReference type="Proteomes" id="UP000317648">
    <property type="component" value="Chromosome"/>
</dbReference>
<gene>
    <name evidence="2" type="primary">paaZ</name>
    <name evidence="2" type="ORF">Pla8534_58410</name>
</gene>
<keyword evidence="3" id="KW-1185">Reference proteome</keyword>
<dbReference type="InterPro" id="IPR052342">
    <property type="entry name" value="MCH/BMMD"/>
</dbReference>
<feature type="domain" description="MaoC-like" evidence="1">
    <location>
        <begin position="18"/>
        <end position="115"/>
    </location>
</feature>
<dbReference type="KEGG" id="lcre:Pla8534_58410"/>
<dbReference type="Pfam" id="PF01575">
    <property type="entry name" value="MaoC_dehydratas"/>
    <property type="match status" value="1"/>
</dbReference>
<dbReference type="InterPro" id="IPR029069">
    <property type="entry name" value="HotDog_dom_sf"/>
</dbReference>
<proteinExistence type="predicted"/>
<reference evidence="2 3" key="1">
    <citation type="submission" date="2019-02" db="EMBL/GenBank/DDBJ databases">
        <title>Deep-cultivation of Planctomycetes and their phenomic and genomic characterization uncovers novel biology.</title>
        <authorList>
            <person name="Wiegand S."/>
            <person name="Jogler M."/>
            <person name="Boedeker C."/>
            <person name="Pinto D."/>
            <person name="Vollmers J."/>
            <person name="Rivas-Marin E."/>
            <person name="Kohn T."/>
            <person name="Peeters S.H."/>
            <person name="Heuer A."/>
            <person name="Rast P."/>
            <person name="Oberbeckmann S."/>
            <person name="Bunk B."/>
            <person name="Jeske O."/>
            <person name="Meyerdierks A."/>
            <person name="Storesund J.E."/>
            <person name="Kallscheuer N."/>
            <person name="Luecker S."/>
            <person name="Lage O.M."/>
            <person name="Pohl T."/>
            <person name="Merkel B.J."/>
            <person name="Hornburger P."/>
            <person name="Mueller R.-W."/>
            <person name="Bruemmer F."/>
            <person name="Labrenz M."/>
            <person name="Spormann A.M."/>
            <person name="Op den Camp H."/>
            <person name="Overmann J."/>
            <person name="Amann R."/>
            <person name="Jetten M.S.M."/>
            <person name="Mascher T."/>
            <person name="Medema M.H."/>
            <person name="Devos D.P."/>
            <person name="Kaster A.-K."/>
            <person name="Ovreas L."/>
            <person name="Rohde M."/>
            <person name="Galperin M.Y."/>
            <person name="Jogler C."/>
        </authorList>
    </citation>
    <scope>NUCLEOTIDE SEQUENCE [LARGE SCALE GENOMIC DNA]</scope>
    <source>
        <strain evidence="2 3">Pla85_3_4</strain>
    </source>
</reference>
<dbReference type="RefSeq" id="WP_145056839.1">
    <property type="nucleotide sequence ID" value="NZ_CP036433.1"/>
</dbReference>
<dbReference type="Gene3D" id="3.10.129.10">
    <property type="entry name" value="Hotdog Thioesterase"/>
    <property type="match status" value="1"/>
</dbReference>
<evidence type="ECO:0000313" key="3">
    <source>
        <dbReference type="Proteomes" id="UP000317648"/>
    </source>
</evidence>
<accession>A0A518E1N6</accession>
<sequence>MAESLHYDDLELGDVWESRGRTITETDVVNFGTLTGDTDPLHMDVEFAQTTPFRQRIAHGLLGLSLAAGLASECPRVKTDAFSQISEWSFLKPIYFGDTVRVITEVVDKRDSGRRRGQVTWRRRLVNQRNETVQEGLFDTVVSMSPIALMNRRRAA</sequence>